<dbReference type="Pfam" id="PF00206">
    <property type="entry name" value="Lyase_1"/>
    <property type="match status" value="1"/>
</dbReference>
<dbReference type="EMBL" id="LT158599">
    <property type="protein sequence ID" value="CVK32395.1"/>
    <property type="molecule type" value="Genomic_DNA"/>
</dbReference>
<comment type="subcellular location">
    <subcellularLocation>
        <location evidence="1">Cytoplasm</location>
    </subcellularLocation>
</comment>
<dbReference type="OrthoDB" id="27337at2157"/>
<dbReference type="Gene3D" id="1.10.275.10">
    <property type="entry name" value="Fumarase/aspartase (N-terminal domain)"/>
    <property type="match status" value="1"/>
</dbReference>
<dbReference type="InterPro" id="IPR022761">
    <property type="entry name" value="Fumarate_lyase_N"/>
</dbReference>
<feature type="domain" description="Fumarate lyase N-terminal" evidence="3">
    <location>
        <begin position="9"/>
        <end position="303"/>
    </location>
</feature>
<dbReference type="FunFam" id="1.20.200.10:FF:000015">
    <property type="entry name" value="argininosuccinate lyase isoform X2"/>
    <property type="match status" value="1"/>
</dbReference>
<dbReference type="EC" id="4.3.2.1" evidence="1 2"/>
<comment type="similarity">
    <text evidence="1">Belongs to the lyase 1 family. Argininosuccinate lyase subfamily.</text>
</comment>
<dbReference type="Pfam" id="PF14698">
    <property type="entry name" value="ASL_C2"/>
    <property type="match status" value="1"/>
</dbReference>
<dbReference type="GO" id="GO:0004056">
    <property type="term" value="F:argininosuccinate lyase activity"/>
    <property type="evidence" value="ECO:0007669"/>
    <property type="project" value="UniProtKB-UniRule"/>
</dbReference>
<evidence type="ECO:0000259" key="3">
    <source>
        <dbReference type="Pfam" id="PF00206"/>
    </source>
</evidence>
<dbReference type="InterPro" id="IPR008948">
    <property type="entry name" value="L-Aspartase-like"/>
</dbReference>
<evidence type="ECO:0000313" key="6">
    <source>
        <dbReference type="Proteomes" id="UP000069850"/>
    </source>
</evidence>
<dbReference type="CDD" id="cd01359">
    <property type="entry name" value="Argininosuccinate_lyase"/>
    <property type="match status" value="1"/>
</dbReference>
<dbReference type="GO" id="GO:0005829">
    <property type="term" value="C:cytosol"/>
    <property type="evidence" value="ECO:0007669"/>
    <property type="project" value="TreeGrafter"/>
</dbReference>
<protein>
    <recommendedName>
        <fullName evidence="1 2">Argininosuccinate lyase</fullName>
        <shortName evidence="1">ASAL</shortName>
        <ecNumber evidence="1 2">4.3.2.1</ecNumber>
    </recommendedName>
    <alternativeName>
        <fullName evidence="1">Arginosuccinase</fullName>
    </alternativeName>
</protein>
<dbReference type="KEGG" id="mema:MMAB1_1182"/>
<evidence type="ECO:0000259" key="4">
    <source>
        <dbReference type="Pfam" id="PF14698"/>
    </source>
</evidence>
<keyword evidence="1" id="KW-0055">Arginine biosynthesis</keyword>
<dbReference type="InterPro" id="IPR029419">
    <property type="entry name" value="Arg_succ_lyase_C"/>
</dbReference>
<dbReference type="Gene3D" id="1.20.200.10">
    <property type="entry name" value="Fumarase/aspartase (Central domain)"/>
    <property type="match status" value="1"/>
</dbReference>
<gene>
    <name evidence="1 5" type="primary">argH</name>
    <name evidence="5" type="ORF">MMAB1_1182</name>
</gene>
<dbReference type="NCBIfam" id="TIGR00838">
    <property type="entry name" value="argH"/>
    <property type="match status" value="1"/>
</dbReference>
<keyword evidence="1" id="KW-0963">Cytoplasm</keyword>
<dbReference type="PANTHER" id="PTHR43814:SF1">
    <property type="entry name" value="ARGININOSUCCINATE LYASE"/>
    <property type="match status" value="1"/>
</dbReference>
<dbReference type="PRINTS" id="PR00145">
    <property type="entry name" value="ARGSUCLYASE"/>
</dbReference>
<evidence type="ECO:0000313" key="5">
    <source>
        <dbReference type="EMBL" id="CVK32395.1"/>
    </source>
</evidence>
<dbReference type="PRINTS" id="PR00149">
    <property type="entry name" value="FUMRATELYASE"/>
</dbReference>
<dbReference type="HAMAP" id="MF_00006">
    <property type="entry name" value="Arg_succ_lyase"/>
    <property type="match status" value="1"/>
</dbReference>
<organism evidence="5 6">
    <name type="scientific">Methanoculleus bourgensis</name>
    <dbReference type="NCBI Taxonomy" id="83986"/>
    <lineage>
        <taxon>Archaea</taxon>
        <taxon>Methanobacteriati</taxon>
        <taxon>Methanobacteriota</taxon>
        <taxon>Stenosarchaea group</taxon>
        <taxon>Methanomicrobia</taxon>
        <taxon>Methanomicrobiales</taxon>
        <taxon>Methanomicrobiaceae</taxon>
        <taxon>Methanoculleus</taxon>
    </lineage>
</organism>
<evidence type="ECO:0000256" key="2">
    <source>
        <dbReference type="NCBIfam" id="TIGR00838"/>
    </source>
</evidence>
<dbReference type="AlphaFoldDB" id="A0A0X3BLN6"/>
<dbReference type="GO" id="GO:0042450">
    <property type="term" value="P:L-arginine biosynthetic process via ornithine"/>
    <property type="evidence" value="ECO:0007669"/>
    <property type="project" value="UniProtKB-UniRule"/>
</dbReference>
<reference evidence="5 6" key="1">
    <citation type="submission" date="2016-01" db="EMBL/GenBank/DDBJ databases">
        <authorList>
            <person name="Manzoor S."/>
        </authorList>
    </citation>
    <scope>NUCLEOTIDE SEQUENCE [LARGE SCALE GENOMIC DNA]</scope>
    <source>
        <strain evidence="5">Methanoculleus sp MAB1</strain>
    </source>
</reference>
<name>A0A0X3BLN6_9EURY</name>
<evidence type="ECO:0000256" key="1">
    <source>
        <dbReference type="HAMAP-Rule" id="MF_00006"/>
    </source>
</evidence>
<dbReference type="InterPro" id="IPR009049">
    <property type="entry name" value="Argininosuccinate_lyase"/>
</dbReference>
<dbReference type="Proteomes" id="UP000069850">
    <property type="component" value="Chromosome 1"/>
</dbReference>
<accession>A0A0X3BLN6</accession>
<dbReference type="SUPFAM" id="SSF48557">
    <property type="entry name" value="L-aspartase-like"/>
    <property type="match status" value="1"/>
</dbReference>
<comment type="catalytic activity">
    <reaction evidence="1">
        <text>2-(N(omega)-L-arginino)succinate = fumarate + L-arginine</text>
        <dbReference type="Rhea" id="RHEA:24020"/>
        <dbReference type="ChEBI" id="CHEBI:29806"/>
        <dbReference type="ChEBI" id="CHEBI:32682"/>
        <dbReference type="ChEBI" id="CHEBI:57472"/>
        <dbReference type="EC" id="4.3.2.1"/>
    </reaction>
</comment>
<dbReference type="GeneID" id="27137111"/>
<feature type="domain" description="Argininosuccinate lyase C-terminal" evidence="4">
    <location>
        <begin position="366"/>
        <end position="438"/>
    </location>
</feature>
<keyword evidence="1 5" id="KW-0456">Lyase</keyword>
<dbReference type="PANTHER" id="PTHR43814">
    <property type="entry name" value="ARGININOSUCCINATE LYASE"/>
    <property type="match status" value="1"/>
</dbReference>
<dbReference type="Gene3D" id="1.10.40.30">
    <property type="entry name" value="Fumarase/aspartase (C-terminal domain)"/>
    <property type="match status" value="1"/>
</dbReference>
<dbReference type="UniPathway" id="UPA00068">
    <property type="reaction ID" value="UER00114"/>
</dbReference>
<proteinExistence type="inferred from homology"/>
<dbReference type="InterPro" id="IPR000362">
    <property type="entry name" value="Fumarate_lyase_fam"/>
</dbReference>
<comment type="pathway">
    <text evidence="1">Amino-acid biosynthesis; L-arginine biosynthesis; L-arginine from L-ornithine and carbamoyl phosphate: step 3/3.</text>
</comment>
<dbReference type="RefSeq" id="WP_062262745.1">
    <property type="nucleotide sequence ID" value="NZ_LT158599.1"/>
</dbReference>
<sequence length="492" mass="53449">MRSDQIRQGRLSGERSANLEHFLASMDADRWIAEADLLVDMAHLLGLRRQGIIDEAPARALMAALLDLHDHGLPAEAFDERFEDIHAGKEACLIDRVGEDIGGRLHMGRSRNDEVATCIRIRLKQEIIALVRSLADLRATLLDVAGGHTETVMPGFTHLQHAQPTTLAHYLLAYEQAFSRDAARLREAYVRVDVSPLGSAAFASTGFPLDRDYTARLLGFARPAANSMDAVAARDFALEVLSSIAICMTTTSRLCEELVLWSTSFFGFVQLDDAYCSSSSIMPQKKNPDVAEIMRAKAGTVAGALTAAITITKGLPMSYNRDLQELTPHLWRGVEAARESLPLLSGMIGTATFNTERMAAEAGRGFSTATELADVLVREYGLAFRTAHRIVGRAVRHGSLDLATLEGAAREAAGLSVVDLGVTQERIDAVLDPRHAVAVRTITGGPAPAAVAVQLAEQKELLARDVAWAKETETALSRAFEDLISESRRMIV</sequence>
<keyword evidence="1" id="KW-0028">Amino-acid biosynthesis</keyword>
<dbReference type="InterPro" id="IPR024083">
    <property type="entry name" value="Fumarase/histidase_N"/>
</dbReference>